<feature type="chain" id="PRO_5032581634" description="non-specific serine/threonine protein kinase" evidence="22">
    <location>
        <begin position="21"/>
        <end position="1135"/>
    </location>
</feature>
<dbReference type="PROSITE" id="PS51030">
    <property type="entry name" value="NUCLEAR_REC_DBD_2"/>
    <property type="match status" value="1"/>
</dbReference>
<evidence type="ECO:0000256" key="9">
    <source>
        <dbReference type="ARBA" id="ARBA00022771"/>
    </source>
</evidence>
<dbReference type="FunFam" id="3.30.200.20:FF:000156">
    <property type="entry name" value="MAP kinase-activated protein kinase 3"/>
    <property type="match status" value="1"/>
</dbReference>
<dbReference type="GO" id="GO:0008361">
    <property type="term" value="P:regulation of cell size"/>
    <property type="evidence" value="ECO:0007669"/>
    <property type="project" value="UniProtKB-ARBA"/>
</dbReference>
<dbReference type="GO" id="GO:0003700">
    <property type="term" value="F:DNA-binding transcription factor activity"/>
    <property type="evidence" value="ECO:0007669"/>
    <property type="project" value="InterPro"/>
</dbReference>
<evidence type="ECO:0000313" key="26">
    <source>
        <dbReference type="EMBL" id="KAF3428788.1"/>
    </source>
</evidence>
<dbReference type="Pfam" id="PF00105">
    <property type="entry name" value="zf-C4"/>
    <property type="match status" value="1"/>
</dbReference>
<feature type="compositionally biased region" description="Polar residues" evidence="21">
    <location>
        <begin position="428"/>
        <end position="448"/>
    </location>
</feature>
<dbReference type="AlphaFoldDB" id="A0A833WDU4"/>
<dbReference type="InterPro" id="IPR011009">
    <property type="entry name" value="Kinase-like_dom_sf"/>
</dbReference>
<dbReference type="InterPro" id="IPR027442">
    <property type="entry name" value="MAPKAPK_C"/>
</dbReference>
<feature type="binding site" evidence="20">
    <location>
        <position position="823"/>
    </location>
    <ligand>
        <name>ATP</name>
        <dbReference type="ChEBI" id="CHEBI:30616"/>
    </ligand>
</feature>
<evidence type="ECO:0000256" key="2">
    <source>
        <dbReference type="ARBA" id="ARBA00006692"/>
    </source>
</evidence>
<keyword evidence="13" id="KW-0805">Transcription regulation</keyword>
<evidence type="ECO:0000256" key="16">
    <source>
        <dbReference type="ARBA" id="ARBA00023170"/>
    </source>
</evidence>
<dbReference type="Gene3D" id="1.10.565.10">
    <property type="entry name" value="Retinoid X Receptor"/>
    <property type="match status" value="1"/>
</dbReference>
<dbReference type="CDD" id="cd06952">
    <property type="entry name" value="NR_LBD_TR2_like"/>
    <property type="match status" value="1"/>
</dbReference>
<dbReference type="PROSITE" id="PS00107">
    <property type="entry name" value="PROTEIN_KINASE_ATP"/>
    <property type="match status" value="1"/>
</dbReference>
<keyword evidence="8 20" id="KW-0547">Nucleotide-binding</keyword>
<dbReference type="InterPro" id="IPR000719">
    <property type="entry name" value="Prot_kinase_dom"/>
</dbReference>
<dbReference type="SMART" id="SM00430">
    <property type="entry name" value="HOLI"/>
    <property type="match status" value="1"/>
</dbReference>
<keyword evidence="7" id="KW-0479">Metal-binding</keyword>
<evidence type="ECO:0000256" key="18">
    <source>
        <dbReference type="ARBA" id="ARBA00047899"/>
    </source>
</evidence>
<dbReference type="FunFam" id="3.30.50.10:FF:000015">
    <property type="entry name" value="Nuclear receptor subfamily 2, group C, member 1"/>
    <property type="match status" value="1"/>
</dbReference>
<dbReference type="PRINTS" id="PR00047">
    <property type="entry name" value="STROIDFINGER"/>
</dbReference>
<evidence type="ECO:0000256" key="17">
    <source>
        <dbReference type="ARBA" id="ARBA00023242"/>
    </source>
</evidence>
<dbReference type="FunFam" id="1.10.510.10:FF:000094">
    <property type="entry name" value="MAP kinase-activated protein kinase 2"/>
    <property type="match status" value="1"/>
</dbReference>
<feature type="region of interest" description="Disordered" evidence="21">
    <location>
        <begin position="404"/>
        <end position="456"/>
    </location>
</feature>
<dbReference type="InterPro" id="IPR008271">
    <property type="entry name" value="Ser/Thr_kinase_AS"/>
</dbReference>
<dbReference type="SUPFAM" id="SSF48508">
    <property type="entry name" value="Nuclear receptor ligand-binding domain"/>
    <property type="match status" value="1"/>
</dbReference>
<feature type="region of interest" description="Disordered" evidence="21">
    <location>
        <begin position="1115"/>
        <end position="1135"/>
    </location>
</feature>
<comment type="caution">
    <text evidence="26">The sequence shown here is derived from an EMBL/GenBank/DDBJ whole genome shotgun (WGS) entry which is preliminary data.</text>
</comment>
<evidence type="ECO:0000256" key="6">
    <source>
        <dbReference type="ARBA" id="ARBA00022679"/>
    </source>
</evidence>
<feature type="compositionally biased region" description="Basic and acidic residues" evidence="21">
    <location>
        <begin position="214"/>
        <end position="245"/>
    </location>
</feature>
<dbReference type="Gene3D" id="1.10.510.10">
    <property type="entry name" value="Transferase(Phosphotransferase) domain 1"/>
    <property type="match status" value="1"/>
</dbReference>
<feature type="domain" description="NR LBD" evidence="25">
    <location>
        <begin position="428"/>
        <end position="715"/>
    </location>
</feature>
<evidence type="ECO:0000256" key="7">
    <source>
        <dbReference type="ARBA" id="ARBA00022723"/>
    </source>
</evidence>
<dbReference type="GO" id="GO:0043565">
    <property type="term" value="F:sequence-specific DNA binding"/>
    <property type="evidence" value="ECO:0007669"/>
    <property type="project" value="InterPro"/>
</dbReference>
<dbReference type="Gene3D" id="3.30.200.20">
    <property type="entry name" value="Phosphorylase Kinase, domain 1"/>
    <property type="match status" value="1"/>
</dbReference>
<evidence type="ECO:0000256" key="11">
    <source>
        <dbReference type="ARBA" id="ARBA00022833"/>
    </source>
</evidence>
<dbReference type="SMART" id="SM00220">
    <property type="entry name" value="S_TKc"/>
    <property type="match status" value="1"/>
</dbReference>
<dbReference type="EMBL" id="WNWW01000201">
    <property type="protein sequence ID" value="KAF3428788.1"/>
    <property type="molecule type" value="Genomic_DNA"/>
</dbReference>
<evidence type="ECO:0000256" key="19">
    <source>
        <dbReference type="ARBA" id="ARBA00048679"/>
    </source>
</evidence>
<keyword evidence="4" id="KW-0723">Serine/threonine-protein kinase</keyword>
<dbReference type="Pfam" id="PF00069">
    <property type="entry name" value="Pkinase"/>
    <property type="match status" value="1"/>
</dbReference>
<dbReference type="SUPFAM" id="SSF57716">
    <property type="entry name" value="Glucocorticoid receptor-like (DNA-binding domain)"/>
    <property type="match status" value="1"/>
</dbReference>
<feature type="region of interest" description="Disordered" evidence="21">
    <location>
        <begin position="724"/>
        <end position="745"/>
    </location>
</feature>
<dbReference type="Gene3D" id="4.10.1170.10">
    <property type="entry name" value="MAP kinase activated protein kinase 2"/>
    <property type="match status" value="1"/>
</dbReference>
<evidence type="ECO:0000256" key="14">
    <source>
        <dbReference type="ARBA" id="ARBA00023125"/>
    </source>
</evidence>
<dbReference type="PRINTS" id="PR00398">
    <property type="entry name" value="STRDHORMONER"/>
</dbReference>
<feature type="domain" description="Protein kinase" evidence="23">
    <location>
        <begin position="794"/>
        <end position="1055"/>
    </location>
</feature>
<dbReference type="InterPro" id="IPR017441">
    <property type="entry name" value="Protein_kinase_ATP_BS"/>
</dbReference>
<keyword evidence="16" id="KW-0675">Receptor</keyword>
<gene>
    <name evidence="26" type="ORF">E2986_14027</name>
</gene>
<reference evidence="26" key="1">
    <citation type="submission" date="2019-11" db="EMBL/GenBank/DDBJ databases">
        <title>The nuclear and mitochondrial genomes of Frieseomelitta varia - a highly eusocial stingless bee (Meliponini) with a permanently sterile worker caste.</title>
        <authorList>
            <person name="Freitas F.C.P."/>
            <person name="Lourenco A.P."/>
            <person name="Nunes F.M.F."/>
            <person name="Paschoal A.R."/>
            <person name="Abreu F.C.P."/>
            <person name="Barbin F.O."/>
            <person name="Bataglia L."/>
            <person name="Cardoso-Junior C.A.M."/>
            <person name="Cervoni M.S."/>
            <person name="Silva S.R."/>
            <person name="Dalarmi F."/>
            <person name="Del Lama M.A."/>
            <person name="Depintor T.S."/>
            <person name="Ferreira K.M."/>
            <person name="Goria P.S."/>
            <person name="Jaskot M.C."/>
            <person name="Lago D.C."/>
            <person name="Luna-Lucena D."/>
            <person name="Moda L.M."/>
            <person name="Nascimento L."/>
            <person name="Pedrino M."/>
            <person name="Rabico F.O."/>
            <person name="Sanches F.C."/>
            <person name="Santos D.E."/>
            <person name="Santos C.G."/>
            <person name="Vieira J."/>
            <person name="Lopes T.F."/>
            <person name="Barchuk A.R."/>
            <person name="Hartfelder K."/>
            <person name="Simoes Z.L.P."/>
            <person name="Bitondi M.M.G."/>
            <person name="Pinheiro D.G."/>
        </authorList>
    </citation>
    <scope>NUCLEOTIDE SEQUENCE</scope>
    <source>
        <strain evidence="26">USP_RPSP 00005682</strain>
        <tissue evidence="26">Whole individual</tissue>
    </source>
</reference>
<dbReference type="InterPro" id="IPR001628">
    <property type="entry name" value="Znf_hrmn_rcpt"/>
</dbReference>
<dbReference type="PANTHER" id="PTHR24347">
    <property type="entry name" value="SERINE/THREONINE-PROTEIN KINASE"/>
    <property type="match status" value="1"/>
</dbReference>
<evidence type="ECO:0000256" key="15">
    <source>
        <dbReference type="ARBA" id="ARBA00023163"/>
    </source>
</evidence>
<dbReference type="PROSITE" id="PS00031">
    <property type="entry name" value="NUCLEAR_REC_DBD_1"/>
    <property type="match status" value="1"/>
</dbReference>
<dbReference type="GO" id="GO:0004674">
    <property type="term" value="F:protein serine/threonine kinase activity"/>
    <property type="evidence" value="ECO:0007669"/>
    <property type="project" value="UniProtKB-KW"/>
</dbReference>
<feature type="domain" description="Nuclear receptor" evidence="24">
    <location>
        <begin position="330"/>
        <end position="405"/>
    </location>
</feature>
<protein>
    <recommendedName>
        <fullName evidence="3">non-specific serine/threonine protein kinase</fullName>
        <ecNumber evidence="3">2.7.11.1</ecNumber>
    </recommendedName>
</protein>
<dbReference type="InterPro" id="IPR013088">
    <property type="entry name" value="Znf_NHR/GATA"/>
</dbReference>
<dbReference type="InterPro" id="IPR048246">
    <property type="entry name" value="NR2C1/2-like_LBD"/>
</dbReference>
<evidence type="ECO:0000256" key="12">
    <source>
        <dbReference type="ARBA" id="ARBA00022840"/>
    </source>
</evidence>
<dbReference type="SMART" id="SM00399">
    <property type="entry name" value="ZnF_C4"/>
    <property type="match status" value="1"/>
</dbReference>
<evidence type="ECO:0000256" key="13">
    <source>
        <dbReference type="ARBA" id="ARBA00023015"/>
    </source>
</evidence>
<dbReference type="PROSITE" id="PS00108">
    <property type="entry name" value="PROTEIN_KINASE_ST"/>
    <property type="match status" value="1"/>
</dbReference>
<dbReference type="GO" id="GO:0005524">
    <property type="term" value="F:ATP binding"/>
    <property type="evidence" value="ECO:0007669"/>
    <property type="project" value="UniProtKB-UniRule"/>
</dbReference>
<evidence type="ECO:0000256" key="5">
    <source>
        <dbReference type="ARBA" id="ARBA00022553"/>
    </source>
</evidence>
<comment type="subcellular location">
    <subcellularLocation>
        <location evidence="1">Nucleus</location>
    </subcellularLocation>
</comment>
<accession>A0A833WDU4</accession>
<evidence type="ECO:0000313" key="27">
    <source>
        <dbReference type="Proteomes" id="UP000655588"/>
    </source>
</evidence>
<dbReference type="GO" id="GO:0008270">
    <property type="term" value="F:zinc ion binding"/>
    <property type="evidence" value="ECO:0007669"/>
    <property type="project" value="UniProtKB-KW"/>
</dbReference>
<keyword evidence="27" id="KW-1185">Reference proteome</keyword>
<feature type="signal peptide" evidence="22">
    <location>
        <begin position="1"/>
        <end position="20"/>
    </location>
</feature>
<keyword evidence="17" id="KW-0539">Nucleus</keyword>
<comment type="similarity">
    <text evidence="2">Belongs to the protein kinase superfamily. CAMK Ser/Thr protein kinase family.</text>
</comment>
<keyword evidence="6" id="KW-0808">Transferase</keyword>
<evidence type="ECO:0000256" key="20">
    <source>
        <dbReference type="PROSITE-ProRule" id="PRU10141"/>
    </source>
</evidence>
<dbReference type="InterPro" id="IPR001723">
    <property type="entry name" value="Nuclear_hrmn_rcpt"/>
</dbReference>
<dbReference type="CDD" id="cd14089">
    <property type="entry name" value="STKc_MAPKAPK"/>
    <property type="match status" value="1"/>
</dbReference>
<keyword evidence="9" id="KW-0863">Zinc-finger</keyword>
<dbReference type="InterPro" id="IPR035500">
    <property type="entry name" value="NHR-like_dom_sf"/>
</dbReference>
<evidence type="ECO:0000256" key="8">
    <source>
        <dbReference type="ARBA" id="ARBA00022741"/>
    </source>
</evidence>
<evidence type="ECO:0000259" key="23">
    <source>
        <dbReference type="PROSITE" id="PS50011"/>
    </source>
</evidence>
<evidence type="ECO:0000259" key="25">
    <source>
        <dbReference type="PROSITE" id="PS51843"/>
    </source>
</evidence>
<evidence type="ECO:0000256" key="4">
    <source>
        <dbReference type="ARBA" id="ARBA00022527"/>
    </source>
</evidence>
<keyword evidence="15" id="KW-0804">Transcription</keyword>
<dbReference type="PROSITE" id="PS51843">
    <property type="entry name" value="NR_LBD"/>
    <property type="match status" value="1"/>
</dbReference>
<dbReference type="PROSITE" id="PS50011">
    <property type="entry name" value="PROTEIN_KINASE_DOM"/>
    <property type="match status" value="1"/>
</dbReference>
<sequence>MLSQLRLGLSVHLMIHFGLFLVAQHRQKNTIVEMQTTDPGRPRYLLTVYSDTCLNGSMAQGSKYCQYTHIRVAMIRIEESSDSESKLREHGYGSKVHNETQGSKNVNYFGANGTGTVFSYYCTDTGDEVGSRVYGNGPIRSMTASVAWLWYRHALNHVATYEPNNFRDSGPSLSLLKMKEMDREHRKQHDHDNLNENEEERKIGMDFRNLSRHHGVDHVTDVETERDMEIDQNDRSENLQDDKLDQNVGRNFHNLTHHPAMRDMDRDQNNHVDNIHDDKVDHKMGRDFRNLAPHAAMVHLHSGIEHLNNVDVEVKLARDVRGSLGLGLSLELCVVCGDRASGRHYGAISCEGCKGFFKRSIRKQLGYQCRGSKSCEVTKHHRNRCQYCRLQKCLAMGMRTVQHERKPVLGESAGTKVGNRSPRVKPEPQQSVSETPSTWEQPESPSMEDQSSDSDLSDALTLARERLLISHALDSMAKLIGDSVNGSSEPEEEWTGQLISERHTLFELRAPSPAPAYLSIHYICESAARLLFLSVHWARGIPAFQALPSEIQTTLVRSSWGQLFTLGLAQCAYTLSLPSILTSIINHLQASIAQEKITANKVKSVTEHICRLQDCVSSLHKLQVDSVEYAYLKALTLFSPDNVLADMWRKKVEVLQEAAWSELQTRTESNRLPRLLLRLAPLRSINPRVLEDLFFAGLIGRVSVASVVPYILTMQDYKAEPESHMGKCKRPVGEENEENKKGKRKRAAEIEIEEVSTKDKEVSVAETKRKTMEHTVTRCDARLPKVTPITDDYEISNHVLGLGINGKVVQCYDKNTREKYALKVLYDCVKARREVELHWRASNCRHIVQVKDVYENTYSGNKCLLVVMECMEGGELFERIQDRQDGAFTEREAAQIMYEICVAVKHLHDMNIAHRDLKPENLLYSKPDSIGILKLTDFGFAKETHMKDTLQTPCYTPYYVAPEVLGPEKYDKSCDIWSLGVIMYILLCGFPPFYSNHGLAISPGMKKRIRLGQYDFPAPEWSNVSTEAKNLIKGMLCTDPAQRLQIDDVMRNKWIAQYTEVPPTPLHTGRVLREGEELWPEVQEEMTRSLATMRVDYDTANLKQLDHTNNALLNKRRRAKQTNAVPPTANPTPAS</sequence>
<proteinExistence type="inferred from homology"/>
<keyword evidence="12 20" id="KW-0067">ATP-binding</keyword>
<name>A0A833WDU4_9HYME</name>
<organism evidence="26 27">
    <name type="scientific">Frieseomelitta varia</name>
    <dbReference type="NCBI Taxonomy" id="561572"/>
    <lineage>
        <taxon>Eukaryota</taxon>
        <taxon>Metazoa</taxon>
        <taxon>Ecdysozoa</taxon>
        <taxon>Arthropoda</taxon>
        <taxon>Hexapoda</taxon>
        <taxon>Insecta</taxon>
        <taxon>Pterygota</taxon>
        <taxon>Neoptera</taxon>
        <taxon>Endopterygota</taxon>
        <taxon>Hymenoptera</taxon>
        <taxon>Apocrita</taxon>
        <taxon>Aculeata</taxon>
        <taxon>Apoidea</taxon>
        <taxon>Anthophila</taxon>
        <taxon>Apidae</taxon>
        <taxon>Frieseomelitta</taxon>
    </lineage>
</organism>
<keyword evidence="22" id="KW-0732">Signal</keyword>
<evidence type="ECO:0000256" key="3">
    <source>
        <dbReference type="ARBA" id="ARBA00012513"/>
    </source>
</evidence>
<keyword evidence="14" id="KW-0238">DNA-binding</keyword>
<evidence type="ECO:0000256" key="10">
    <source>
        <dbReference type="ARBA" id="ARBA00022777"/>
    </source>
</evidence>
<dbReference type="InterPro" id="IPR000536">
    <property type="entry name" value="Nucl_hrmn_rcpt_lig-bd"/>
</dbReference>
<dbReference type="FunFam" id="1.10.565.10:FF:000041">
    <property type="entry name" value="Nuclear hormone receptor HR78"/>
    <property type="match status" value="1"/>
</dbReference>
<keyword evidence="10" id="KW-0418">Kinase</keyword>
<evidence type="ECO:0000256" key="22">
    <source>
        <dbReference type="SAM" id="SignalP"/>
    </source>
</evidence>
<feature type="region of interest" description="Disordered" evidence="21">
    <location>
        <begin position="214"/>
        <end position="250"/>
    </location>
</feature>
<dbReference type="Gene3D" id="3.30.50.10">
    <property type="entry name" value="Erythroid Transcription Factor GATA-1, subunit A"/>
    <property type="match status" value="1"/>
</dbReference>
<dbReference type="EC" id="2.7.11.1" evidence="3"/>
<comment type="catalytic activity">
    <reaction evidence="18">
        <text>L-threonyl-[protein] + ATP = O-phospho-L-threonyl-[protein] + ADP + H(+)</text>
        <dbReference type="Rhea" id="RHEA:46608"/>
        <dbReference type="Rhea" id="RHEA-COMP:11060"/>
        <dbReference type="Rhea" id="RHEA-COMP:11605"/>
        <dbReference type="ChEBI" id="CHEBI:15378"/>
        <dbReference type="ChEBI" id="CHEBI:30013"/>
        <dbReference type="ChEBI" id="CHEBI:30616"/>
        <dbReference type="ChEBI" id="CHEBI:61977"/>
        <dbReference type="ChEBI" id="CHEBI:456216"/>
        <dbReference type="EC" id="2.7.11.1"/>
    </reaction>
</comment>
<dbReference type="Pfam" id="PF00104">
    <property type="entry name" value="Hormone_recep"/>
    <property type="match status" value="1"/>
</dbReference>
<keyword evidence="5" id="KW-0597">Phosphoprotein</keyword>
<keyword evidence="11" id="KW-0862">Zinc</keyword>
<dbReference type="GO" id="GO:0005634">
    <property type="term" value="C:nucleus"/>
    <property type="evidence" value="ECO:0007669"/>
    <property type="project" value="UniProtKB-SubCell"/>
</dbReference>
<dbReference type="Proteomes" id="UP000655588">
    <property type="component" value="Unassembled WGS sequence"/>
</dbReference>
<comment type="catalytic activity">
    <reaction evidence="19">
        <text>L-seryl-[protein] + ATP = O-phospho-L-seryl-[protein] + ADP + H(+)</text>
        <dbReference type="Rhea" id="RHEA:17989"/>
        <dbReference type="Rhea" id="RHEA-COMP:9863"/>
        <dbReference type="Rhea" id="RHEA-COMP:11604"/>
        <dbReference type="ChEBI" id="CHEBI:15378"/>
        <dbReference type="ChEBI" id="CHEBI:29999"/>
        <dbReference type="ChEBI" id="CHEBI:30616"/>
        <dbReference type="ChEBI" id="CHEBI:83421"/>
        <dbReference type="ChEBI" id="CHEBI:456216"/>
        <dbReference type="EC" id="2.7.11.1"/>
    </reaction>
</comment>
<dbReference type="SUPFAM" id="SSF56112">
    <property type="entry name" value="Protein kinase-like (PK-like)"/>
    <property type="match status" value="1"/>
</dbReference>
<evidence type="ECO:0000256" key="1">
    <source>
        <dbReference type="ARBA" id="ARBA00004123"/>
    </source>
</evidence>
<evidence type="ECO:0000259" key="24">
    <source>
        <dbReference type="PROSITE" id="PS51030"/>
    </source>
</evidence>
<dbReference type="FunFam" id="4.10.1170.10:FF:000001">
    <property type="entry name" value="MAP kinase-activated protein kinase 3"/>
    <property type="match status" value="1"/>
</dbReference>
<evidence type="ECO:0000256" key="21">
    <source>
        <dbReference type="SAM" id="MobiDB-lite"/>
    </source>
</evidence>